<evidence type="ECO:0000256" key="1">
    <source>
        <dbReference type="SAM" id="MobiDB-lite"/>
    </source>
</evidence>
<accession>A0ABZ3E9E8</accession>
<name>A0ABZ3E9E8_9GAMM</name>
<feature type="region of interest" description="Disordered" evidence="1">
    <location>
        <begin position="1"/>
        <end position="21"/>
    </location>
</feature>
<dbReference type="RefSeq" id="WP_342632504.1">
    <property type="nucleotide sequence ID" value="NZ_CP152380.1"/>
</dbReference>
<dbReference type="Proteomes" id="UP001445268">
    <property type="component" value="Chromosome"/>
</dbReference>
<sequence length="115" mass="13349">MQTATMINHDYQGPTRNPNGEALKRLTHQFRNVTGPEQVRKCLKAWGLAGEISPRQARFWQESTTTEKAVFCDAAGVSIVYRLYQWADIPDEQRARLWRGIVDITQWGERLRGRF</sequence>
<proteinExistence type="predicted"/>
<protein>
    <submittedName>
        <fullName evidence="2">Uncharacterized protein</fullName>
    </submittedName>
</protein>
<organism evidence="2 3">
    <name type="scientific">Marinobacter alkaliphilus</name>
    <dbReference type="NCBI Taxonomy" id="254719"/>
    <lineage>
        <taxon>Bacteria</taxon>
        <taxon>Pseudomonadati</taxon>
        <taxon>Pseudomonadota</taxon>
        <taxon>Gammaproteobacteria</taxon>
        <taxon>Pseudomonadales</taxon>
        <taxon>Marinobacteraceae</taxon>
        <taxon>Marinobacter</taxon>
    </lineage>
</organism>
<reference evidence="2 3" key="1">
    <citation type="submission" date="2024-04" db="EMBL/GenBank/DDBJ databases">
        <title>Marinobacter sp. SBY-1.</title>
        <authorList>
            <person name="Pan C."/>
        </authorList>
    </citation>
    <scope>NUCLEOTIDE SEQUENCE [LARGE SCALE GENOMIC DNA]</scope>
    <source>
        <strain evidence="2 3">SBY-1</strain>
    </source>
</reference>
<evidence type="ECO:0000313" key="3">
    <source>
        <dbReference type="Proteomes" id="UP001445268"/>
    </source>
</evidence>
<gene>
    <name evidence="2" type="ORF">AAGT77_09630</name>
</gene>
<evidence type="ECO:0000313" key="2">
    <source>
        <dbReference type="EMBL" id="XAF55775.1"/>
    </source>
</evidence>
<dbReference type="EMBL" id="CP152380">
    <property type="protein sequence ID" value="XAF55775.1"/>
    <property type="molecule type" value="Genomic_DNA"/>
</dbReference>
<keyword evidence="3" id="KW-1185">Reference proteome</keyword>